<keyword evidence="5" id="KW-0812">Transmembrane</keyword>
<evidence type="ECO:0000256" key="10">
    <source>
        <dbReference type="ARBA" id="ARBA00022989"/>
    </source>
</evidence>
<evidence type="ECO:0000256" key="3">
    <source>
        <dbReference type="ARBA" id="ARBA00022475"/>
    </source>
</evidence>
<dbReference type="PANTHER" id="PTHR45792">
    <property type="entry name" value="DIACYLGLYCEROL LIPASE HOMOLOG-RELATED"/>
    <property type="match status" value="1"/>
</dbReference>
<sequence>MGEPLREEDKTLPEGERFMGHAGMSRVARNIARRLIDEQWVEEARRRFPDYPFVIAGHSLGAGITSLLSVLVKPRYPDMKAYAYAPPVFFPRGLTNKCIDQGTFNAGIPRHLHIGDFLP</sequence>
<dbReference type="GO" id="GO:0046340">
    <property type="term" value="P:diacylglycerol catabolic process"/>
    <property type="evidence" value="ECO:0007669"/>
    <property type="project" value="TreeGrafter"/>
</dbReference>
<evidence type="ECO:0000256" key="8">
    <source>
        <dbReference type="ARBA" id="ARBA00022837"/>
    </source>
</evidence>
<reference evidence="16 17" key="1">
    <citation type="submission" date="2018-11" db="EMBL/GenBank/DDBJ databases">
        <authorList>
            <consortium name="Pathogen Informatics"/>
        </authorList>
    </citation>
    <scope>NUCLEOTIDE SEQUENCE [LARGE SCALE GENOMIC DNA]</scope>
</reference>
<evidence type="ECO:0000256" key="2">
    <source>
        <dbReference type="ARBA" id="ARBA00004651"/>
    </source>
</evidence>
<dbReference type="EMBL" id="UYRU01056591">
    <property type="protein sequence ID" value="VDN13516.1"/>
    <property type="molecule type" value="Genomic_DNA"/>
</dbReference>
<keyword evidence="4" id="KW-0597">Phosphoprotein</keyword>
<keyword evidence="12" id="KW-0472">Membrane</keyword>
<keyword evidence="17" id="KW-1185">Reference proteome</keyword>
<evidence type="ECO:0000256" key="11">
    <source>
        <dbReference type="ARBA" id="ARBA00023098"/>
    </source>
</evidence>
<dbReference type="GO" id="GO:0016298">
    <property type="term" value="F:lipase activity"/>
    <property type="evidence" value="ECO:0007669"/>
    <property type="project" value="TreeGrafter"/>
</dbReference>
<dbReference type="PANTHER" id="PTHR45792:SF8">
    <property type="entry name" value="DIACYLGLYCEROL LIPASE-ALPHA"/>
    <property type="match status" value="1"/>
</dbReference>
<gene>
    <name evidence="16" type="ORF">DILT_LOCUS9347</name>
</gene>
<evidence type="ECO:0000256" key="7">
    <source>
        <dbReference type="ARBA" id="ARBA00022801"/>
    </source>
</evidence>
<keyword evidence="7" id="KW-0378">Hydrolase</keyword>
<dbReference type="InterPro" id="IPR002921">
    <property type="entry name" value="Fungal_lipase-type"/>
</dbReference>
<comment type="cofactor">
    <cofactor evidence="1">
        <name>Ca(2+)</name>
        <dbReference type="ChEBI" id="CHEBI:29108"/>
    </cofactor>
</comment>
<evidence type="ECO:0000313" key="16">
    <source>
        <dbReference type="EMBL" id="VDN13516.1"/>
    </source>
</evidence>
<keyword evidence="6" id="KW-0479">Metal-binding</keyword>
<evidence type="ECO:0000256" key="14">
    <source>
        <dbReference type="ARBA" id="ARBA00026104"/>
    </source>
</evidence>
<dbReference type="SUPFAM" id="SSF53474">
    <property type="entry name" value="alpha/beta-Hydrolases"/>
    <property type="match status" value="1"/>
</dbReference>
<dbReference type="Proteomes" id="UP000281553">
    <property type="component" value="Unassembled WGS sequence"/>
</dbReference>
<evidence type="ECO:0000256" key="4">
    <source>
        <dbReference type="ARBA" id="ARBA00022553"/>
    </source>
</evidence>
<dbReference type="OrthoDB" id="6273678at2759"/>
<dbReference type="GO" id="GO:0046872">
    <property type="term" value="F:metal ion binding"/>
    <property type="evidence" value="ECO:0007669"/>
    <property type="project" value="UniProtKB-KW"/>
</dbReference>
<dbReference type="InterPro" id="IPR052214">
    <property type="entry name" value="DAG_Lipase-Related"/>
</dbReference>
<dbReference type="Gene3D" id="3.40.50.1820">
    <property type="entry name" value="alpha/beta hydrolase"/>
    <property type="match status" value="1"/>
</dbReference>
<dbReference type="EC" id="3.1.1.116" evidence="14"/>
<keyword evidence="10" id="KW-1133">Transmembrane helix</keyword>
<evidence type="ECO:0000256" key="9">
    <source>
        <dbReference type="ARBA" id="ARBA00022963"/>
    </source>
</evidence>
<dbReference type="AlphaFoldDB" id="A0A3P7P606"/>
<proteinExistence type="predicted"/>
<evidence type="ECO:0000256" key="5">
    <source>
        <dbReference type="ARBA" id="ARBA00022692"/>
    </source>
</evidence>
<dbReference type="InterPro" id="IPR029058">
    <property type="entry name" value="AB_hydrolase_fold"/>
</dbReference>
<evidence type="ECO:0000259" key="15">
    <source>
        <dbReference type="Pfam" id="PF01764"/>
    </source>
</evidence>
<keyword evidence="9" id="KW-0442">Lipid degradation</keyword>
<evidence type="ECO:0000313" key="17">
    <source>
        <dbReference type="Proteomes" id="UP000281553"/>
    </source>
</evidence>
<keyword evidence="3" id="KW-1003">Cell membrane</keyword>
<evidence type="ECO:0000256" key="6">
    <source>
        <dbReference type="ARBA" id="ARBA00022723"/>
    </source>
</evidence>
<keyword evidence="11" id="KW-0443">Lipid metabolism</keyword>
<comment type="subcellular location">
    <subcellularLocation>
        <location evidence="2">Cell membrane</location>
        <topology evidence="2">Multi-pass membrane protein</topology>
    </subcellularLocation>
</comment>
<feature type="domain" description="Fungal lipase-type" evidence="15">
    <location>
        <begin position="21"/>
        <end position="119"/>
    </location>
</feature>
<evidence type="ECO:0000256" key="12">
    <source>
        <dbReference type="ARBA" id="ARBA00023136"/>
    </source>
</evidence>
<evidence type="ECO:0000256" key="1">
    <source>
        <dbReference type="ARBA" id="ARBA00001913"/>
    </source>
</evidence>
<dbReference type="GO" id="GO:0005886">
    <property type="term" value="C:plasma membrane"/>
    <property type="evidence" value="ECO:0007669"/>
    <property type="project" value="UniProtKB-SubCell"/>
</dbReference>
<evidence type="ECO:0000256" key="13">
    <source>
        <dbReference type="ARBA" id="ARBA00024531"/>
    </source>
</evidence>
<dbReference type="Pfam" id="PF01764">
    <property type="entry name" value="Lipase_3"/>
    <property type="match status" value="1"/>
</dbReference>
<name>A0A3P7P606_DIBLA</name>
<comment type="catalytic activity">
    <reaction evidence="13">
        <text>a 1,2-diacyl-sn-glycerol + H2O = a 2-acylglycerol + a fatty acid + H(+)</text>
        <dbReference type="Rhea" id="RHEA:33275"/>
        <dbReference type="ChEBI" id="CHEBI:15377"/>
        <dbReference type="ChEBI" id="CHEBI:15378"/>
        <dbReference type="ChEBI" id="CHEBI:17389"/>
        <dbReference type="ChEBI" id="CHEBI:17815"/>
        <dbReference type="ChEBI" id="CHEBI:28868"/>
        <dbReference type="EC" id="3.1.1.116"/>
    </reaction>
    <physiologicalReaction direction="left-to-right" evidence="13">
        <dbReference type="Rhea" id="RHEA:33276"/>
    </physiologicalReaction>
</comment>
<accession>A0A3P7P606</accession>
<dbReference type="GO" id="GO:0019369">
    <property type="term" value="P:arachidonate metabolic process"/>
    <property type="evidence" value="ECO:0007669"/>
    <property type="project" value="TreeGrafter"/>
</dbReference>
<keyword evidence="8" id="KW-0106">Calcium</keyword>
<organism evidence="16 17">
    <name type="scientific">Dibothriocephalus latus</name>
    <name type="common">Fish tapeworm</name>
    <name type="synonym">Diphyllobothrium latum</name>
    <dbReference type="NCBI Taxonomy" id="60516"/>
    <lineage>
        <taxon>Eukaryota</taxon>
        <taxon>Metazoa</taxon>
        <taxon>Spiralia</taxon>
        <taxon>Lophotrochozoa</taxon>
        <taxon>Platyhelminthes</taxon>
        <taxon>Cestoda</taxon>
        <taxon>Eucestoda</taxon>
        <taxon>Diphyllobothriidea</taxon>
        <taxon>Diphyllobothriidae</taxon>
        <taxon>Dibothriocephalus</taxon>
    </lineage>
</organism>
<protein>
    <recommendedName>
        <fullName evidence="14">sn-1-specific diacylglycerol lipase</fullName>
        <ecNumber evidence="14">3.1.1.116</ecNumber>
    </recommendedName>
</protein>